<evidence type="ECO:0000313" key="3">
    <source>
        <dbReference type="Proteomes" id="UP001204142"/>
    </source>
</evidence>
<evidence type="ECO:0000313" key="2">
    <source>
        <dbReference type="EMBL" id="MCQ8896176.1"/>
    </source>
</evidence>
<organism evidence="2 3">
    <name type="scientific">Limnobacter humi</name>
    <dbReference type="NCBI Taxonomy" id="1778671"/>
    <lineage>
        <taxon>Bacteria</taxon>
        <taxon>Pseudomonadati</taxon>
        <taxon>Pseudomonadota</taxon>
        <taxon>Betaproteobacteria</taxon>
        <taxon>Burkholderiales</taxon>
        <taxon>Burkholderiaceae</taxon>
        <taxon>Limnobacter</taxon>
    </lineage>
</organism>
<proteinExistence type="predicted"/>
<dbReference type="Pfam" id="PF06314">
    <property type="entry name" value="ADC"/>
    <property type="match status" value="1"/>
</dbReference>
<keyword evidence="3" id="KW-1185">Reference proteome</keyword>
<dbReference type="PANTHER" id="PTHR40518:SF1">
    <property type="entry name" value="ACETOACETATE DECARBOXYLASE"/>
    <property type="match status" value="1"/>
</dbReference>
<dbReference type="InterPro" id="IPR023375">
    <property type="entry name" value="ADC_dom_sf"/>
</dbReference>
<name>A0ABT1WF94_9BURK</name>
<dbReference type="RefSeq" id="WP_256763941.1">
    <property type="nucleotide sequence ID" value="NZ_JANIGO010000002.1"/>
</dbReference>
<protein>
    <submittedName>
        <fullName evidence="2">Acetoacetate decarboxylase family protein</fullName>
    </submittedName>
</protein>
<feature type="region of interest" description="Disordered" evidence="1">
    <location>
        <begin position="1"/>
        <end position="20"/>
    </location>
</feature>
<accession>A0ABT1WF94</accession>
<dbReference type="EMBL" id="JANIGO010000002">
    <property type="protein sequence ID" value="MCQ8896176.1"/>
    <property type="molecule type" value="Genomic_DNA"/>
</dbReference>
<dbReference type="PANTHER" id="PTHR40518">
    <property type="entry name" value="ACETOACETATE DECARBOXYLASE"/>
    <property type="match status" value="1"/>
</dbReference>
<dbReference type="Gene3D" id="2.40.400.10">
    <property type="entry name" value="Acetoacetate decarboxylase-like"/>
    <property type="match status" value="1"/>
</dbReference>
<dbReference type="InterPro" id="IPR010451">
    <property type="entry name" value="Acetoacetate_decarboxylase"/>
</dbReference>
<dbReference type="Proteomes" id="UP001204142">
    <property type="component" value="Unassembled WGS sequence"/>
</dbReference>
<comment type="caution">
    <text evidence="2">The sequence shown here is derived from an EMBL/GenBank/DDBJ whole genome shotgun (WGS) entry which is preliminary data.</text>
</comment>
<dbReference type="SUPFAM" id="SSF160104">
    <property type="entry name" value="Acetoacetate decarboxylase-like"/>
    <property type="match status" value="1"/>
</dbReference>
<reference evidence="2 3" key="1">
    <citation type="submission" date="2022-07" db="EMBL/GenBank/DDBJ databases">
        <authorList>
            <person name="Xamxidin M."/>
            <person name="Wu M."/>
        </authorList>
    </citation>
    <scope>NUCLEOTIDE SEQUENCE [LARGE SCALE GENOMIC DNA]</scope>
    <source>
        <strain evidence="2 3">NBRC 111650</strain>
    </source>
</reference>
<gene>
    <name evidence="2" type="ORF">NQT62_06955</name>
</gene>
<evidence type="ECO:0000256" key="1">
    <source>
        <dbReference type="SAM" id="MobiDB-lite"/>
    </source>
</evidence>
<sequence>MSTLYPNTSPALGASTQHQGPALPAPWTLRGNGVIVVIKPRHGDLRHDQAIPDDIRSTLKSPLSVLMFVNYTESNAGPYQELLFIPGTCDFSGKRLATISNIYVSTQSSVDHGRSNWGIPKQRCEFTQTQPEQGHVRTIASIDGVPFFDLQTSSLGPRLPINTAWVPSFLKTLGQRMNGRQFVYSPQARGRSRLARIHKLQSMDNHFPHLSSADVVTALEITDFEMVFPVPDIRDVVI</sequence>
<feature type="compositionally biased region" description="Polar residues" evidence="1">
    <location>
        <begin position="1"/>
        <end position="19"/>
    </location>
</feature>